<protein>
    <submittedName>
        <fullName evidence="1">Uncharacterized protein</fullName>
    </submittedName>
</protein>
<comment type="caution">
    <text evidence="1">The sequence shown here is derived from an EMBL/GenBank/DDBJ whole genome shotgun (WGS) entry which is preliminary data.</text>
</comment>
<dbReference type="AlphaFoldDB" id="X1U4A4"/>
<organism evidence="1">
    <name type="scientific">marine sediment metagenome</name>
    <dbReference type="NCBI Taxonomy" id="412755"/>
    <lineage>
        <taxon>unclassified sequences</taxon>
        <taxon>metagenomes</taxon>
        <taxon>ecological metagenomes</taxon>
    </lineage>
</organism>
<dbReference type="EMBL" id="BARW01023347">
    <property type="protein sequence ID" value="GAI94650.1"/>
    <property type="molecule type" value="Genomic_DNA"/>
</dbReference>
<sequence>MHVDAGKALQSILKMLPFGKTGEYHELRIPRVIIDVNKILQERVKGIRVKDITVSHSVVGIETGWHEQVGC</sequence>
<proteinExistence type="predicted"/>
<gene>
    <name evidence="1" type="ORF">S12H4_38746</name>
</gene>
<reference evidence="1" key="1">
    <citation type="journal article" date="2014" name="Front. Microbiol.">
        <title>High frequency of phylogenetically diverse reductive dehalogenase-homologous genes in deep subseafloor sedimentary metagenomes.</title>
        <authorList>
            <person name="Kawai M."/>
            <person name="Futagami T."/>
            <person name="Toyoda A."/>
            <person name="Takaki Y."/>
            <person name="Nishi S."/>
            <person name="Hori S."/>
            <person name="Arai W."/>
            <person name="Tsubouchi T."/>
            <person name="Morono Y."/>
            <person name="Uchiyama I."/>
            <person name="Ito T."/>
            <person name="Fujiyama A."/>
            <person name="Inagaki F."/>
            <person name="Takami H."/>
        </authorList>
    </citation>
    <scope>NUCLEOTIDE SEQUENCE</scope>
    <source>
        <strain evidence="1">Expedition CK06-06</strain>
    </source>
</reference>
<evidence type="ECO:0000313" key="1">
    <source>
        <dbReference type="EMBL" id="GAI94650.1"/>
    </source>
</evidence>
<accession>X1U4A4</accession>
<name>X1U4A4_9ZZZZ</name>